<feature type="transmembrane region" description="Helical" evidence="6">
    <location>
        <begin position="259"/>
        <end position="276"/>
    </location>
</feature>
<dbReference type="InterPro" id="IPR002781">
    <property type="entry name" value="TM_pro_TauE-like"/>
</dbReference>
<reference evidence="8" key="1">
    <citation type="submission" date="2021-04" db="EMBL/GenBank/DDBJ databases">
        <title>Biosynthetic gene clusters of Dactylosporangioum roseum.</title>
        <authorList>
            <person name="Hartkoorn R.C."/>
            <person name="Beaudoing E."/>
            <person name="Hot D."/>
            <person name="Moureu S."/>
        </authorList>
    </citation>
    <scope>NUCLEOTIDE SEQUENCE</scope>
    <source>
        <strain evidence="8">NRRL B-16295</strain>
    </source>
</reference>
<feature type="transmembrane region" description="Helical" evidence="6">
    <location>
        <begin position="144"/>
        <end position="174"/>
    </location>
</feature>
<dbReference type="Pfam" id="PF01925">
    <property type="entry name" value="TauE"/>
    <property type="match status" value="1"/>
</dbReference>
<feature type="transmembrane region" description="Helical" evidence="6">
    <location>
        <begin position="186"/>
        <end position="205"/>
    </location>
</feature>
<accession>A0ABY5YYV7</accession>
<evidence type="ECO:0000313" key="9">
    <source>
        <dbReference type="Proteomes" id="UP001058271"/>
    </source>
</evidence>
<comment type="similarity">
    <text evidence="2 6">Belongs to the 4-toluene sulfonate uptake permease (TSUP) (TC 2.A.102) family.</text>
</comment>
<keyword evidence="9" id="KW-1185">Reference proteome</keyword>
<evidence type="ECO:0000256" key="5">
    <source>
        <dbReference type="ARBA" id="ARBA00023136"/>
    </source>
</evidence>
<protein>
    <recommendedName>
        <fullName evidence="6">Probable membrane transporter protein</fullName>
    </recommendedName>
</protein>
<evidence type="ECO:0000256" key="2">
    <source>
        <dbReference type="ARBA" id="ARBA00009142"/>
    </source>
</evidence>
<feature type="transmembrane region" description="Helical" evidence="6">
    <location>
        <begin position="102"/>
        <end position="124"/>
    </location>
</feature>
<gene>
    <name evidence="8" type="ORF">Drose_20940</name>
</gene>
<evidence type="ECO:0000313" key="8">
    <source>
        <dbReference type="EMBL" id="UWZ33753.1"/>
    </source>
</evidence>
<evidence type="ECO:0000256" key="7">
    <source>
        <dbReference type="SAM" id="MobiDB-lite"/>
    </source>
</evidence>
<evidence type="ECO:0000256" key="6">
    <source>
        <dbReference type="RuleBase" id="RU363041"/>
    </source>
</evidence>
<keyword evidence="6" id="KW-1003">Cell membrane</keyword>
<evidence type="ECO:0000256" key="4">
    <source>
        <dbReference type="ARBA" id="ARBA00022989"/>
    </source>
</evidence>
<dbReference type="EMBL" id="CP073721">
    <property type="protein sequence ID" value="UWZ33753.1"/>
    <property type="molecule type" value="Genomic_DNA"/>
</dbReference>
<name>A0ABY5YYV7_9ACTN</name>
<dbReference type="PANTHER" id="PTHR43701:SF2">
    <property type="entry name" value="MEMBRANE TRANSPORTER PROTEIN YJNA-RELATED"/>
    <property type="match status" value="1"/>
</dbReference>
<keyword evidence="3 6" id="KW-0812">Transmembrane</keyword>
<keyword evidence="5 6" id="KW-0472">Membrane</keyword>
<dbReference type="Proteomes" id="UP001058271">
    <property type="component" value="Chromosome"/>
</dbReference>
<proteinExistence type="inferred from homology"/>
<evidence type="ECO:0000256" key="1">
    <source>
        <dbReference type="ARBA" id="ARBA00004141"/>
    </source>
</evidence>
<organism evidence="8 9">
    <name type="scientific">Dactylosporangium roseum</name>
    <dbReference type="NCBI Taxonomy" id="47989"/>
    <lineage>
        <taxon>Bacteria</taxon>
        <taxon>Bacillati</taxon>
        <taxon>Actinomycetota</taxon>
        <taxon>Actinomycetes</taxon>
        <taxon>Micromonosporales</taxon>
        <taxon>Micromonosporaceae</taxon>
        <taxon>Dactylosporangium</taxon>
    </lineage>
</organism>
<sequence>MDPVMTLAGLGVGVIVGLTGMGGGALMTPILVLFFGVPPLAAVSSDLAASAVMKPFGGWVHARRGTVNWSLVRWLCVGSVPSAFLGVLLMRAIGGGDTVQQVVRVSLGAALLLAVVGLLVKTYSRRETSATGALTGVEVRPVPTALLGALGGLVVGMTSVGSGSLIIVILLALYPALRANDLVGTDLVQAVPLVAAAAIGHAVFGDLRLDLAAAVLAGSVPGVLIGARLSSRAPAGVVRAALIIVLIASALKLFEVPNVPVVIVVAAATAVAVFEGRRRAPAGRAAATPGHAGREPVHAAAQPQDRRITDETDVQQAESR</sequence>
<feature type="region of interest" description="Disordered" evidence="7">
    <location>
        <begin position="283"/>
        <end position="320"/>
    </location>
</feature>
<feature type="transmembrane region" description="Helical" evidence="6">
    <location>
        <begin position="71"/>
        <end position="90"/>
    </location>
</feature>
<comment type="subcellular location">
    <subcellularLocation>
        <location evidence="6">Cell membrane</location>
        <topology evidence="6">Multi-pass membrane protein</topology>
    </subcellularLocation>
    <subcellularLocation>
        <location evidence="1">Membrane</location>
        <topology evidence="1">Multi-pass membrane protein</topology>
    </subcellularLocation>
</comment>
<dbReference type="PANTHER" id="PTHR43701">
    <property type="entry name" value="MEMBRANE TRANSPORTER PROTEIN MJ0441-RELATED"/>
    <property type="match status" value="1"/>
</dbReference>
<feature type="transmembrane region" description="Helical" evidence="6">
    <location>
        <begin position="7"/>
        <end position="37"/>
    </location>
</feature>
<feature type="transmembrane region" description="Helical" evidence="6">
    <location>
        <begin position="211"/>
        <end position="229"/>
    </location>
</feature>
<dbReference type="InterPro" id="IPR051598">
    <property type="entry name" value="TSUP/Inactive_protease-like"/>
</dbReference>
<dbReference type="RefSeq" id="WP_260723018.1">
    <property type="nucleotide sequence ID" value="NZ_BAAABS010000057.1"/>
</dbReference>
<evidence type="ECO:0000256" key="3">
    <source>
        <dbReference type="ARBA" id="ARBA00022692"/>
    </source>
</evidence>
<keyword evidence="4 6" id="KW-1133">Transmembrane helix</keyword>